<reference evidence="11 12" key="1">
    <citation type="submission" date="2014-08" db="EMBL/GenBank/DDBJ databases">
        <title>Genome sequence of Tetragenococcus muriaticus.</title>
        <authorList>
            <person name="Chuea-nongthon C."/>
            <person name="Rodtong S."/>
            <person name="Yongsawatdigul J."/>
            <person name="Steele J.L."/>
            <person name="Liu X.-y."/>
            <person name="Speers J."/>
            <person name="Glasner J.D."/>
            <person name="Neeno-Eckwall E.C."/>
        </authorList>
    </citation>
    <scope>NUCLEOTIDE SEQUENCE [LARGE SCALE GENOMIC DNA]</scope>
    <source>
        <strain evidence="11 12">PMC-11-5</strain>
    </source>
</reference>
<feature type="transmembrane region" description="Helical" evidence="9">
    <location>
        <begin position="120"/>
        <end position="139"/>
    </location>
</feature>
<comment type="caution">
    <text evidence="11">The sequence shown here is derived from an EMBL/GenBank/DDBJ whole genome shotgun (WGS) entry which is preliminary data.</text>
</comment>
<dbReference type="InterPro" id="IPR004703">
    <property type="entry name" value="PTS_sugar-sp_permease"/>
</dbReference>
<dbReference type="GO" id="GO:0005886">
    <property type="term" value="C:plasma membrane"/>
    <property type="evidence" value="ECO:0007669"/>
    <property type="project" value="UniProtKB-SubCell"/>
</dbReference>
<keyword evidence="4" id="KW-0762">Sugar transport</keyword>
<dbReference type="InterPro" id="IPR013014">
    <property type="entry name" value="PTS_EIIC_2"/>
</dbReference>
<feature type="domain" description="PTS EIIC type-2" evidence="10">
    <location>
        <begin position="1"/>
        <end position="322"/>
    </location>
</feature>
<evidence type="ECO:0000256" key="6">
    <source>
        <dbReference type="ARBA" id="ARBA00022692"/>
    </source>
</evidence>
<feature type="transmembrane region" description="Helical" evidence="9">
    <location>
        <begin position="255"/>
        <end position="273"/>
    </location>
</feature>
<keyword evidence="2" id="KW-0813">Transport</keyword>
<feature type="transmembrane region" description="Helical" evidence="9">
    <location>
        <begin position="231"/>
        <end position="248"/>
    </location>
</feature>
<proteinExistence type="predicted"/>
<feature type="transmembrane region" description="Helical" evidence="9">
    <location>
        <begin position="78"/>
        <end position="100"/>
    </location>
</feature>
<dbReference type="AlphaFoldDB" id="A0A091C799"/>
<keyword evidence="6 9" id="KW-0812">Transmembrane</keyword>
<dbReference type="GO" id="GO:0016740">
    <property type="term" value="F:transferase activity"/>
    <property type="evidence" value="ECO:0007669"/>
    <property type="project" value="UniProtKB-KW"/>
</dbReference>
<keyword evidence="5" id="KW-0598">Phosphotransferase system</keyword>
<name>A0A091C799_9ENTE</name>
<dbReference type="Pfam" id="PF03611">
    <property type="entry name" value="EIIC-GAT"/>
    <property type="match status" value="1"/>
</dbReference>
<keyword evidence="3" id="KW-1003">Cell membrane</keyword>
<dbReference type="PANTHER" id="PTHR37324">
    <property type="entry name" value="PTS SYSTEM GALACTITOL-SPECIFIC EIIC COMPONENT"/>
    <property type="match status" value="1"/>
</dbReference>
<organism evidence="11 12">
    <name type="scientific">Tetragenococcus muriaticus PMC-11-5</name>
    <dbReference type="NCBI Taxonomy" id="1302649"/>
    <lineage>
        <taxon>Bacteria</taxon>
        <taxon>Bacillati</taxon>
        <taxon>Bacillota</taxon>
        <taxon>Bacilli</taxon>
        <taxon>Lactobacillales</taxon>
        <taxon>Enterococcaceae</taxon>
        <taxon>Tetragenococcus</taxon>
    </lineage>
</organism>
<evidence type="ECO:0000256" key="3">
    <source>
        <dbReference type="ARBA" id="ARBA00022475"/>
    </source>
</evidence>
<protein>
    <submittedName>
        <fullName evidence="11">PTS system galactitol-specific IIC component</fullName>
        <ecNumber evidence="11">2.7.1.69</ecNumber>
    </submittedName>
</protein>
<dbReference type="EMBL" id="JPVU01000014">
    <property type="protein sequence ID" value="KFN93726.1"/>
    <property type="molecule type" value="Genomic_DNA"/>
</dbReference>
<dbReference type="GO" id="GO:0015577">
    <property type="term" value="F:galactitol transmembrane transporter activity"/>
    <property type="evidence" value="ECO:0007669"/>
    <property type="project" value="InterPro"/>
</dbReference>
<evidence type="ECO:0000313" key="12">
    <source>
        <dbReference type="Proteomes" id="UP000029380"/>
    </source>
</evidence>
<evidence type="ECO:0000256" key="5">
    <source>
        <dbReference type="ARBA" id="ARBA00022683"/>
    </source>
</evidence>
<evidence type="ECO:0000256" key="8">
    <source>
        <dbReference type="ARBA" id="ARBA00023136"/>
    </source>
</evidence>
<keyword evidence="7 9" id="KW-1133">Transmembrane helix</keyword>
<dbReference type="EC" id="2.7.1.69" evidence="11"/>
<evidence type="ECO:0000256" key="1">
    <source>
        <dbReference type="ARBA" id="ARBA00004651"/>
    </source>
</evidence>
<dbReference type="Proteomes" id="UP000029380">
    <property type="component" value="Unassembled WGS sequence"/>
</dbReference>
<accession>A0A091C799</accession>
<dbReference type="PATRIC" id="fig|1302649.3.peg.103"/>
<evidence type="ECO:0000256" key="9">
    <source>
        <dbReference type="SAM" id="Phobius"/>
    </source>
</evidence>
<evidence type="ECO:0000256" key="2">
    <source>
        <dbReference type="ARBA" id="ARBA00022448"/>
    </source>
</evidence>
<dbReference type="GO" id="GO:0009401">
    <property type="term" value="P:phosphoenolpyruvate-dependent sugar phosphotransferase system"/>
    <property type="evidence" value="ECO:0007669"/>
    <property type="project" value="UniProtKB-KW"/>
</dbReference>
<evidence type="ECO:0000256" key="4">
    <source>
        <dbReference type="ARBA" id="ARBA00022597"/>
    </source>
</evidence>
<evidence type="ECO:0000313" key="11">
    <source>
        <dbReference type="EMBL" id="KFN93726.1"/>
    </source>
</evidence>
<sequence length="322" mass="34431">MIPIVLVVNLIMLGLKWTKTLNIDIWNYWHMAAAAATAYIITGNVIMGILAGIIYTVFCLIIADKTAYQVQEYYGLEGISFATGSAAGYAVFGIPAAWLISKIPGINKINVKPETIQKRFGVFGEPMIMGLIIGAFLAILGGYDITGILQTAMTMGGIMLLMPRMVKILMEGLTPIQEGAQKMLQGRYKGREIFLGMDAALATGSPAALSTGLLMVPITLFIAVILPGNRVLPFGDLATIPFFAALIVPGRKGNIVHSVLACTVAVTIGLYMATDFAPAITQMGEGIVEFPEGAAQISNLDTGGNILNWVFLKASELYNSVF</sequence>
<feature type="transmembrane region" description="Helical" evidence="9">
    <location>
        <begin position="199"/>
        <end position="225"/>
    </location>
</feature>
<gene>
    <name evidence="11" type="ORF">TMUPMC115_0103</name>
</gene>
<feature type="transmembrane region" description="Helical" evidence="9">
    <location>
        <begin position="38"/>
        <end position="63"/>
    </location>
</feature>
<keyword evidence="11" id="KW-0808">Transferase</keyword>
<dbReference type="PROSITE" id="PS51104">
    <property type="entry name" value="PTS_EIIC_TYPE_2"/>
    <property type="match status" value="1"/>
</dbReference>
<dbReference type="PANTHER" id="PTHR37324:SF2">
    <property type="entry name" value="PTS SYSTEM GALACTITOL-SPECIFIC EIIC COMPONENT"/>
    <property type="match status" value="1"/>
</dbReference>
<keyword evidence="8 9" id="KW-0472">Membrane</keyword>
<evidence type="ECO:0000256" key="7">
    <source>
        <dbReference type="ARBA" id="ARBA00022989"/>
    </source>
</evidence>
<evidence type="ECO:0000259" key="10">
    <source>
        <dbReference type="PROSITE" id="PS51104"/>
    </source>
</evidence>
<dbReference type="InterPro" id="IPR013853">
    <property type="entry name" value="EIIC-GAT"/>
</dbReference>
<comment type="subcellular location">
    <subcellularLocation>
        <location evidence="1">Cell membrane</location>
        <topology evidence="1">Multi-pass membrane protein</topology>
    </subcellularLocation>
</comment>